<comment type="caution">
    <text evidence="3">The sequence shown here is derived from an EMBL/GenBank/DDBJ whole genome shotgun (WGS) entry which is preliminary data.</text>
</comment>
<proteinExistence type="predicted"/>
<protein>
    <submittedName>
        <fullName evidence="3">Uncharacterized protein</fullName>
    </submittedName>
</protein>
<feature type="compositionally biased region" description="Polar residues" evidence="1">
    <location>
        <begin position="92"/>
        <end position="105"/>
    </location>
</feature>
<reference evidence="3" key="1">
    <citation type="submission" date="2020-04" db="EMBL/GenBank/DDBJ databases">
        <authorList>
            <person name="Alioto T."/>
            <person name="Alioto T."/>
            <person name="Gomez Garrido J."/>
        </authorList>
    </citation>
    <scope>NUCLEOTIDE SEQUENCE</scope>
    <source>
        <strain evidence="3">A484AB</strain>
    </source>
</reference>
<feature type="region of interest" description="Disordered" evidence="1">
    <location>
        <begin position="75"/>
        <end position="105"/>
    </location>
</feature>
<evidence type="ECO:0000256" key="2">
    <source>
        <dbReference type="SAM" id="Phobius"/>
    </source>
</evidence>
<name>A0A6S7IW00_PARCT</name>
<dbReference type="EMBL" id="CACRXK020006526">
    <property type="protein sequence ID" value="CAB4009651.1"/>
    <property type="molecule type" value="Genomic_DNA"/>
</dbReference>
<feature type="transmembrane region" description="Helical" evidence="2">
    <location>
        <begin position="44"/>
        <end position="67"/>
    </location>
</feature>
<accession>A0A6S7IW00</accession>
<dbReference type="AlphaFoldDB" id="A0A6S7IW00"/>
<evidence type="ECO:0000313" key="4">
    <source>
        <dbReference type="Proteomes" id="UP001152795"/>
    </source>
</evidence>
<evidence type="ECO:0000313" key="3">
    <source>
        <dbReference type="EMBL" id="CAB4009651.1"/>
    </source>
</evidence>
<keyword evidence="4" id="KW-1185">Reference proteome</keyword>
<keyword evidence="2" id="KW-0472">Membrane</keyword>
<organism evidence="3 4">
    <name type="scientific">Paramuricea clavata</name>
    <name type="common">Red gorgonian</name>
    <name type="synonym">Violescent sea-whip</name>
    <dbReference type="NCBI Taxonomy" id="317549"/>
    <lineage>
        <taxon>Eukaryota</taxon>
        <taxon>Metazoa</taxon>
        <taxon>Cnidaria</taxon>
        <taxon>Anthozoa</taxon>
        <taxon>Octocorallia</taxon>
        <taxon>Malacalcyonacea</taxon>
        <taxon>Plexauridae</taxon>
        <taxon>Paramuricea</taxon>
    </lineage>
</organism>
<dbReference type="Proteomes" id="UP001152795">
    <property type="component" value="Unassembled WGS sequence"/>
</dbReference>
<keyword evidence="2" id="KW-0812">Transmembrane</keyword>
<evidence type="ECO:0000256" key="1">
    <source>
        <dbReference type="SAM" id="MobiDB-lite"/>
    </source>
</evidence>
<feature type="compositionally biased region" description="Low complexity" evidence="1">
    <location>
        <begin position="79"/>
        <end position="88"/>
    </location>
</feature>
<keyword evidence="2" id="KW-1133">Transmembrane helix</keyword>
<sequence length="105" mass="11254">MSVYNGILLNLIVGFLTIQPNPVTFNGKNTTSKPNIAESGLSKGIIAVILSLGLTTFFVVVIAYLMVRGYKHQRNADLPPTEIPATEETPSDHTAAQSNLGLSKL</sequence>
<gene>
    <name evidence="3" type="ORF">PACLA_8A047846</name>
</gene>